<dbReference type="Pfam" id="PF01927">
    <property type="entry name" value="Mut7-C"/>
    <property type="match status" value="1"/>
</dbReference>
<dbReference type="PANTHER" id="PTHR39081">
    <property type="entry name" value="MUT7-C DOMAIN-CONTAINING PROTEIN"/>
    <property type="match status" value="1"/>
</dbReference>
<evidence type="ECO:0000259" key="1">
    <source>
        <dbReference type="Pfam" id="PF01927"/>
    </source>
</evidence>
<accession>A0A1H3EE15</accession>
<dbReference type="STRING" id="574349.SAMN05443545_10796"/>
<dbReference type="Proteomes" id="UP000198500">
    <property type="component" value="Unassembled WGS sequence"/>
</dbReference>
<dbReference type="InterPro" id="IPR027798">
    <property type="entry name" value="Ub_Mut7C"/>
</dbReference>
<dbReference type="PANTHER" id="PTHR39081:SF1">
    <property type="entry name" value="MUT7-C RNASE DOMAIN-CONTAINING PROTEIN"/>
    <property type="match status" value="1"/>
</dbReference>
<evidence type="ECO:0000313" key="3">
    <source>
        <dbReference type="EMBL" id="SDX76982.1"/>
    </source>
</evidence>
<evidence type="ECO:0008006" key="5">
    <source>
        <dbReference type="Google" id="ProtNLM"/>
    </source>
</evidence>
<sequence length="252" mass="29642">MAIAYFRFYGDLNDFLPPDRQHQYIEYSFERRAAIKDVIEALDVPHTEVDVIVVHDASVGFDYILRDRDRVAVFPWTLDADVDSPRHLRPRPPPCPCFVLDAHLGKLARYLRLLGFDTRYRNDYDDQELAVCADEEHRVLLTRDRDLLKRKRVSLAHFVRADDPWQQLEEICDHLGLHSGFAPFTRCAHCNGTLRPVDKAQVIDQLEPKTKRYYNHFLQCDTCAQIYWEGSHVNRMQALIKRLGQRRKEPPR</sequence>
<dbReference type="OrthoDB" id="9797655at2"/>
<keyword evidence="4" id="KW-1185">Reference proteome</keyword>
<dbReference type="RefSeq" id="WP_092570799.1">
    <property type="nucleotide sequence ID" value="NZ_BMXH01000008.1"/>
</dbReference>
<reference evidence="3 4" key="1">
    <citation type="submission" date="2016-10" db="EMBL/GenBank/DDBJ databases">
        <authorList>
            <person name="de Groot N.N."/>
        </authorList>
    </citation>
    <scope>NUCLEOTIDE SEQUENCE [LARGE SCALE GENOMIC DNA]</scope>
    <source>
        <strain evidence="3 4">DSM 19219</strain>
    </source>
</reference>
<dbReference type="InterPro" id="IPR002782">
    <property type="entry name" value="Mut7-C_RNAse_dom"/>
</dbReference>
<dbReference type="EMBL" id="FNNI01000007">
    <property type="protein sequence ID" value="SDX76982.1"/>
    <property type="molecule type" value="Genomic_DNA"/>
</dbReference>
<feature type="domain" description="Ubiquitin Mut7-C" evidence="2">
    <location>
        <begin position="1"/>
        <end position="76"/>
    </location>
</feature>
<name>A0A1H3EE15_9GAMM</name>
<evidence type="ECO:0000313" key="4">
    <source>
        <dbReference type="Proteomes" id="UP000198500"/>
    </source>
</evidence>
<protein>
    <recommendedName>
        <fullName evidence="5">Twitching motility protein PilT</fullName>
    </recommendedName>
</protein>
<organism evidence="3 4">
    <name type="scientific">Aidingimonas halophila</name>
    <dbReference type="NCBI Taxonomy" id="574349"/>
    <lineage>
        <taxon>Bacteria</taxon>
        <taxon>Pseudomonadati</taxon>
        <taxon>Pseudomonadota</taxon>
        <taxon>Gammaproteobacteria</taxon>
        <taxon>Oceanospirillales</taxon>
        <taxon>Halomonadaceae</taxon>
        <taxon>Aidingimonas</taxon>
    </lineage>
</organism>
<dbReference type="Pfam" id="PF14451">
    <property type="entry name" value="Ub-Mut7C"/>
    <property type="match status" value="1"/>
</dbReference>
<proteinExistence type="predicted"/>
<dbReference type="AlphaFoldDB" id="A0A1H3EE15"/>
<gene>
    <name evidence="3" type="ORF">SAMN05443545_10796</name>
</gene>
<feature type="domain" description="Mut7-C RNAse" evidence="1">
    <location>
        <begin position="98"/>
        <end position="239"/>
    </location>
</feature>
<evidence type="ECO:0000259" key="2">
    <source>
        <dbReference type="Pfam" id="PF14451"/>
    </source>
</evidence>